<dbReference type="Proteomes" id="UP000821865">
    <property type="component" value="Chromosome 3"/>
</dbReference>
<accession>A0ACB8D758</accession>
<evidence type="ECO:0000313" key="1">
    <source>
        <dbReference type="EMBL" id="KAH7960181.1"/>
    </source>
</evidence>
<keyword evidence="2" id="KW-1185">Reference proteome</keyword>
<gene>
    <name evidence="1" type="ORF">HPB49_017567</name>
</gene>
<comment type="caution">
    <text evidence="1">The sequence shown here is derived from an EMBL/GenBank/DDBJ whole genome shotgun (WGS) entry which is preliminary data.</text>
</comment>
<reference evidence="1" key="1">
    <citation type="submission" date="2020-05" db="EMBL/GenBank/DDBJ databases">
        <title>Large-scale comparative analyses of tick genomes elucidate their genetic diversity and vector capacities.</title>
        <authorList>
            <person name="Jia N."/>
            <person name="Wang J."/>
            <person name="Shi W."/>
            <person name="Du L."/>
            <person name="Sun Y."/>
            <person name="Zhan W."/>
            <person name="Jiang J."/>
            <person name="Wang Q."/>
            <person name="Zhang B."/>
            <person name="Ji P."/>
            <person name="Sakyi L.B."/>
            <person name="Cui X."/>
            <person name="Yuan T."/>
            <person name="Jiang B."/>
            <person name="Yang W."/>
            <person name="Lam T.T.-Y."/>
            <person name="Chang Q."/>
            <person name="Ding S."/>
            <person name="Wang X."/>
            <person name="Zhu J."/>
            <person name="Ruan X."/>
            <person name="Zhao L."/>
            <person name="Wei J."/>
            <person name="Que T."/>
            <person name="Du C."/>
            <person name="Cheng J."/>
            <person name="Dai P."/>
            <person name="Han X."/>
            <person name="Huang E."/>
            <person name="Gao Y."/>
            <person name="Liu J."/>
            <person name="Shao H."/>
            <person name="Ye R."/>
            <person name="Li L."/>
            <person name="Wei W."/>
            <person name="Wang X."/>
            <person name="Wang C."/>
            <person name="Yang T."/>
            <person name="Huo Q."/>
            <person name="Li W."/>
            <person name="Guo W."/>
            <person name="Chen H."/>
            <person name="Zhou L."/>
            <person name="Ni X."/>
            <person name="Tian J."/>
            <person name="Zhou Y."/>
            <person name="Sheng Y."/>
            <person name="Liu T."/>
            <person name="Pan Y."/>
            <person name="Xia L."/>
            <person name="Li J."/>
            <person name="Zhao F."/>
            <person name="Cao W."/>
        </authorList>
    </citation>
    <scope>NUCLEOTIDE SEQUENCE</scope>
    <source>
        <strain evidence="1">Dsil-2018</strain>
    </source>
</reference>
<organism evidence="1 2">
    <name type="scientific">Dermacentor silvarum</name>
    <name type="common">Tick</name>
    <dbReference type="NCBI Taxonomy" id="543639"/>
    <lineage>
        <taxon>Eukaryota</taxon>
        <taxon>Metazoa</taxon>
        <taxon>Ecdysozoa</taxon>
        <taxon>Arthropoda</taxon>
        <taxon>Chelicerata</taxon>
        <taxon>Arachnida</taxon>
        <taxon>Acari</taxon>
        <taxon>Parasitiformes</taxon>
        <taxon>Ixodida</taxon>
        <taxon>Ixodoidea</taxon>
        <taxon>Ixodidae</taxon>
        <taxon>Rhipicephalinae</taxon>
        <taxon>Dermacentor</taxon>
    </lineage>
</organism>
<proteinExistence type="predicted"/>
<protein>
    <submittedName>
        <fullName evidence="1">Uncharacterized protein</fullName>
    </submittedName>
</protein>
<dbReference type="EMBL" id="CM023472">
    <property type="protein sequence ID" value="KAH7960181.1"/>
    <property type="molecule type" value="Genomic_DNA"/>
</dbReference>
<evidence type="ECO:0000313" key="2">
    <source>
        <dbReference type="Proteomes" id="UP000821865"/>
    </source>
</evidence>
<name>A0ACB8D758_DERSI</name>
<sequence length="145" mass="16245">MIWILALSLAFGLARGLVGNYKYEDCGSAAKILSINVEPCHTHPCVFLRGRDTKIHFSIIADQNSEWLQLEPTMTLLGMTLPVPGIERDLCEGVYRCPIVKGRKYNGTMIVHVPFYAPPFEVKVQMKMIGERGVSICTRAAMLFQ</sequence>